<protein>
    <submittedName>
        <fullName evidence="1">Uncharacterized protein</fullName>
    </submittedName>
</protein>
<sequence>MEGTADVSPFGVLAVKPNTILISSAFALLLVQYAQAEEGPGHDAQRLSFSYLGLGIDSMTYEERLPDFYGRELKTEYSSSVPVLRTGVYTSISHDWGFAITTLASLYGDKAEEEWNWPGAGSIQTNEMAMTRKESNVFGFRQLGGGHYLTAGLNYSQYSFSRNAFRSTPGTELFNEAVFGELPAEQQEEMRLDPDANQGTISEDSVTVNVAVGYGYDNYFNLEQEGLRLFGSVLVGTPVFRRVTNTLLDGTLTDSVSESVNATLVAGAGWQFSASFSVNYVFEGTYVSLDKLEGDNELVPEVTFTSLANNLVAYWNF</sequence>
<organism evidence="1 2">
    <name type="scientific">Hydrocarboniclastica marina</name>
    <dbReference type="NCBI Taxonomy" id="2259620"/>
    <lineage>
        <taxon>Bacteria</taxon>
        <taxon>Pseudomonadati</taxon>
        <taxon>Pseudomonadota</taxon>
        <taxon>Gammaproteobacteria</taxon>
        <taxon>Alteromonadales</taxon>
        <taxon>Alteromonadaceae</taxon>
        <taxon>Hydrocarboniclastica</taxon>
    </lineage>
</organism>
<dbReference type="AlphaFoldDB" id="A0A4P7XKZ8"/>
<evidence type="ECO:0000313" key="1">
    <source>
        <dbReference type="EMBL" id="QCF27595.1"/>
    </source>
</evidence>
<dbReference type="Proteomes" id="UP000298049">
    <property type="component" value="Chromosome"/>
</dbReference>
<dbReference type="EMBL" id="CP031093">
    <property type="protein sequence ID" value="QCF27595.1"/>
    <property type="molecule type" value="Genomic_DNA"/>
</dbReference>
<reference evidence="1 2" key="1">
    <citation type="submission" date="2018-07" db="EMBL/GenBank/DDBJ databases">
        <title>Marsedoiliclastica nanhaica gen. nov. sp. nov., a novel marine hydrocarbonoclastic bacterium isolated from an in-situ enriched hydrocarbon-degrading consortium in deep-sea sediment.</title>
        <authorList>
            <person name="Dong C."/>
            <person name="Ma T."/>
            <person name="Liu R."/>
            <person name="Shao Z."/>
        </authorList>
    </citation>
    <scope>NUCLEOTIDE SEQUENCE [LARGE SCALE GENOMIC DNA]</scope>
    <source>
        <strain evidence="2">soil36-7</strain>
    </source>
</reference>
<dbReference type="KEGG" id="hmi:soil367_17630"/>
<name>A0A4P7XKZ8_9ALTE</name>
<evidence type="ECO:0000313" key="2">
    <source>
        <dbReference type="Proteomes" id="UP000298049"/>
    </source>
</evidence>
<accession>A0A4P7XKZ8</accession>
<gene>
    <name evidence="1" type="ORF">soil367_17630</name>
</gene>
<keyword evidence="2" id="KW-1185">Reference proteome</keyword>
<proteinExistence type="predicted"/>